<proteinExistence type="predicted"/>
<keyword evidence="2" id="KW-1185">Reference proteome</keyword>
<dbReference type="EMBL" id="ML996689">
    <property type="protein sequence ID" value="KAF2403808.1"/>
    <property type="molecule type" value="Genomic_DNA"/>
</dbReference>
<dbReference type="AlphaFoldDB" id="A0A6G1I680"/>
<organism evidence="1 2">
    <name type="scientific">Trichodelitschia bisporula</name>
    <dbReference type="NCBI Taxonomy" id="703511"/>
    <lineage>
        <taxon>Eukaryota</taxon>
        <taxon>Fungi</taxon>
        <taxon>Dikarya</taxon>
        <taxon>Ascomycota</taxon>
        <taxon>Pezizomycotina</taxon>
        <taxon>Dothideomycetes</taxon>
        <taxon>Dothideomycetes incertae sedis</taxon>
        <taxon>Phaeotrichales</taxon>
        <taxon>Phaeotrichaceae</taxon>
        <taxon>Trichodelitschia</taxon>
    </lineage>
</organism>
<reference evidence="1" key="1">
    <citation type="journal article" date="2020" name="Stud. Mycol.">
        <title>101 Dothideomycetes genomes: a test case for predicting lifestyles and emergence of pathogens.</title>
        <authorList>
            <person name="Haridas S."/>
            <person name="Albert R."/>
            <person name="Binder M."/>
            <person name="Bloem J."/>
            <person name="Labutti K."/>
            <person name="Salamov A."/>
            <person name="Andreopoulos B."/>
            <person name="Baker S."/>
            <person name="Barry K."/>
            <person name="Bills G."/>
            <person name="Bluhm B."/>
            <person name="Cannon C."/>
            <person name="Castanera R."/>
            <person name="Culley D."/>
            <person name="Daum C."/>
            <person name="Ezra D."/>
            <person name="Gonzalez J."/>
            <person name="Henrissat B."/>
            <person name="Kuo A."/>
            <person name="Liang C."/>
            <person name="Lipzen A."/>
            <person name="Lutzoni F."/>
            <person name="Magnuson J."/>
            <person name="Mondo S."/>
            <person name="Nolan M."/>
            <person name="Ohm R."/>
            <person name="Pangilinan J."/>
            <person name="Park H.-J."/>
            <person name="Ramirez L."/>
            <person name="Alfaro M."/>
            <person name="Sun H."/>
            <person name="Tritt A."/>
            <person name="Yoshinaga Y."/>
            <person name="Zwiers L.-H."/>
            <person name="Turgeon B."/>
            <person name="Goodwin S."/>
            <person name="Spatafora J."/>
            <person name="Crous P."/>
            <person name="Grigoriev I."/>
        </authorList>
    </citation>
    <scope>NUCLEOTIDE SEQUENCE</scope>
    <source>
        <strain evidence="1">CBS 262.69</strain>
    </source>
</reference>
<gene>
    <name evidence="1" type="ORF">EJ06DRAFT_527412</name>
</gene>
<dbReference type="Proteomes" id="UP000799640">
    <property type="component" value="Unassembled WGS sequence"/>
</dbReference>
<sequence length="124" mass="14392">MDLKCSCSGAGIGMYCFRHHPRPQILDLQKRTPVLEIPGHPLAMERFQYVLSSFMKKSTKPEGLLSKLMANRERRTVQRAYRYTGGQTGDFCQRHRELLQVETVYVPTSRWRAFHSLPPPVLRC</sequence>
<protein>
    <submittedName>
        <fullName evidence="1">Uncharacterized protein</fullName>
    </submittedName>
</protein>
<evidence type="ECO:0000313" key="2">
    <source>
        <dbReference type="Proteomes" id="UP000799640"/>
    </source>
</evidence>
<name>A0A6G1I680_9PEZI</name>
<accession>A0A6G1I680</accession>
<evidence type="ECO:0000313" key="1">
    <source>
        <dbReference type="EMBL" id="KAF2403808.1"/>
    </source>
</evidence>